<organism evidence="10 11">
    <name type="scientific">Cnephaeus nilssonii</name>
    <name type="common">Northern bat</name>
    <name type="synonym">Eptesicus nilssonii</name>
    <dbReference type="NCBI Taxonomy" id="3371016"/>
    <lineage>
        <taxon>Eukaryota</taxon>
        <taxon>Metazoa</taxon>
        <taxon>Chordata</taxon>
        <taxon>Craniata</taxon>
        <taxon>Vertebrata</taxon>
        <taxon>Euteleostomi</taxon>
        <taxon>Mammalia</taxon>
        <taxon>Eutheria</taxon>
        <taxon>Laurasiatheria</taxon>
        <taxon>Chiroptera</taxon>
        <taxon>Yangochiroptera</taxon>
        <taxon>Vespertilionidae</taxon>
        <taxon>Cnephaeus</taxon>
    </lineage>
</organism>
<evidence type="ECO:0000256" key="5">
    <source>
        <dbReference type="ARBA" id="ARBA00023072"/>
    </source>
</evidence>
<gene>
    <name evidence="10" type="ORF">QTO34_004915</name>
</gene>
<evidence type="ECO:0000256" key="4">
    <source>
        <dbReference type="ARBA" id="ARBA00022743"/>
    </source>
</evidence>
<evidence type="ECO:0000256" key="8">
    <source>
        <dbReference type="SAM" id="SignalP"/>
    </source>
</evidence>
<evidence type="ECO:0000256" key="2">
    <source>
        <dbReference type="ARBA" id="ARBA00006889"/>
    </source>
</evidence>
<evidence type="ECO:0000256" key="1">
    <source>
        <dbReference type="ARBA" id="ARBA00004613"/>
    </source>
</evidence>
<evidence type="ECO:0000313" key="10">
    <source>
        <dbReference type="EMBL" id="KAK1333917.1"/>
    </source>
</evidence>
<comment type="subcellular location">
    <subcellularLocation>
        <location evidence="1">Secreted</location>
    </subcellularLocation>
</comment>
<keyword evidence="3" id="KW-0964">Secreted</keyword>
<comment type="caution">
    <text evidence="10">The sequence shown here is derived from an EMBL/GenBank/DDBJ whole genome shotgun (WGS) entry which is preliminary data.</text>
</comment>
<keyword evidence="11" id="KW-1185">Reference proteome</keyword>
<dbReference type="Gene3D" id="2.40.128.20">
    <property type="match status" value="1"/>
</dbReference>
<protein>
    <recommendedName>
        <fullName evidence="9">Lipocalin/cytosolic fatty-acid binding domain-containing protein</fullName>
    </recommendedName>
</protein>
<feature type="domain" description="Lipocalin/cytosolic fatty-acid binding" evidence="9">
    <location>
        <begin position="78"/>
        <end position="215"/>
    </location>
</feature>
<evidence type="ECO:0000256" key="3">
    <source>
        <dbReference type="ARBA" id="ARBA00022525"/>
    </source>
</evidence>
<proteinExistence type="inferred from homology"/>
<dbReference type="EMBL" id="JAULJE010000015">
    <property type="protein sequence ID" value="KAK1333917.1"/>
    <property type="molecule type" value="Genomic_DNA"/>
</dbReference>
<keyword evidence="8" id="KW-0732">Signal</keyword>
<feature type="region of interest" description="Disordered" evidence="7">
    <location>
        <begin position="44"/>
        <end position="65"/>
    </location>
</feature>
<dbReference type="GO" id="GO:0005576">
    <property type="term" value="C:extracellular region"/>
    <property type="evidence" value="ECO:0007669"/>
    <property type="project" value="UniProtKB-SubCell"/>
</dbReference>
<evidence type="ECO:0000256" key="7">
    <source>
        <dbReference type="SAM" id="MobiDB-lite"/>
    </source>
</evidence>
<dbReference type="InterPro" id="IPR002447">
    <property type="entry name" value="Blactoglobulin"/>
</dbReference>
<accession>A0AA40LIW3</accession>
<dbReference type="InterPro" id="IPR000566">
    <property type="entry name" value="Lipocln_cytosolic_FA-bd_dom"/>
</dbReference>
<sequence length="233" mass="25582">MKCLLLALSVALVCGTQDIFVPQTGESLDIQKAGLGSREWGGLHWPGREGRRAHPGAGVPARPPPRPLVQLTAPPQVAGTWYSVAMAASDLALLSTQSAPLRLYVQELRPTAQGDVEIMAHRWEDSSCVQAKIFAEKTEVPAEFKINSLGDSKVHVLDTDYETFAFLCLENAAPTKQSLACQYLARTPKVDQVVMDQFSRAMKLLPIHIQMAFTPPRQKRGAVSKRVLLTRLL</sequence>
<keyword evidence="6" id="KW-1015">Disulfide bond</keyword>
<dbReference type="InterPro" id="IPR002345">
    <property type="entry name" value="Lipocalin"/>
</dbReference>
<feature type="chain" id="PRO_5041463487" description="Lipocalin/cytosolic fatty-acid binding domain-containing protein" evidence="8">
    <location>
        <begin position="16"/>
        <end position="233"/>
    </location>
</feature>
<dbReference type="PANTHER" id="PTHR11430">
    <property type="entry name" value="LIPOCALIN"/>
    <property type="match status" value="1"/>
</dbReference>
<feature type="non-terminal residue" evidence="10">
    <location>
        <position position="233"/>
    </location>
</feature>
<name>A0AA40LIW3_CNENI</name>
<keyword evidence="4" id="KW-0494">Milk protein</keyword>
<comment type="similarity">
    <text evidence="2">Belongs to the calycin superfamily. Lipocalin family.</text>
</comment>
<evidence type="ECO:0000313" key="11">
    <source>
        <dbReference type="Proteomes" id="UP001177744"/>
    </source>
</evidence>
<dbReference type="Pfam" id="PF00061">
    <property type="entry name" value="Lipocalin"/>
    <property type="match status" value="1"/>
</dbReference>
<reference evidence="10" key="1">
    <citation type="submission" date="2023-06" db="EMBL/GenBank/DDBJ databases">
        <title>Reference genome for the Northern bat (Eptesicus nilssonii), a most northern bat species.</title>
        <authorList>
            <person name="Laine V.N."/>
            <person name="Pulliainen A.T."/>
            <person name="Lilley T.M."/>
        </authorList>
    </citation>
    <scope>NUCLEOTIDE SEQUENCE</scope>
    <source>
        <strain evidence="10">BLF_Eptnil</strain>
        <tissue evidence="10">Kidney</tissue>
    </source>
</reference>
<dbReference type="PRINTS" id="PR00179">
    <property type="entry name" value="LIPOCALIN"/>
</dbReference>
<dbReference type="Proteomes" id="UP001177744">
    <property type="component" value="Unassembled WGS sequence"/>
</dbReference>
<evidence type="ECO:0000259" key="9">
    <source>
        <dbReference type="Pfam" id="PF00061"/>
    </source>
</evidence>
<dbReference type="AlphaFoldDB" id="A0AA40LIW3"/>
<keyword evidence="5" id="KW-0683">Retinol-binding</keyword>
<feature type="signal peptide" evidence="8">
    <location>
        <begin position="1"/>
        <end position="15"/>
    </location>
</feature>
<dbReference type="SUPFAM" id="SSF50814">
    <property type="entry name" value="Lipocalins"/>
    <property type="match status" value="1"/>
</dbReference>
<dbReference type="GO" id="GO:0019841">
    <property type="term" value="F:retinol binding"/>
    <property type="evidence" value="ECO:0007669"/>
    <property type="project" value="UniProtKB-KW"/>
</dbReference>
<dbReference type="InterPro" id="IPR012674">
    <property type="entry name" value="Calycin"/>
</dbReference>
<evidence type="ECO:0000256" key="6">
    <source>
        <dbReference type="ARBA" id="ARBA00023157"/>
    </source>
</evidence>
<dbReference type="PANTHER" id="PTHR11430:SF117">
    <property type="entry name" value="GLYCODELIN"/>
    <property type="match status" value="1"/>
</dbReference>
<dbReference type="PRINTS" id="PR01172">
    <property type="entry name" value="BLCTOGLOBULN"/>
</dbReference>